<feature type="transmembrane region" description="Helical" evidence="6">
    <location>
        <begin position="68"/>
        <end position="91"/>
    </location>
</feature>
<dbReference type="GO" id="GO:0005315">
    <property type="term" value="F:phosphate transmembrane transporter activity"/>
    <property type="evidence" value="ECO:0007669"/>
    <property type="project" value="InterPro"/>
</dbReference>
<dbReference type="Pfam" id="PF01384">
    <property type="entry name" value="PHO4"/>
    <property type="match status" value="1"/>
</dbReference>
<evidence type="ECO:0000256" key="3">
    <source>
        <dbReference type="ARBA" id="ARBA00022692"/>
    </source>
</evidence>
<keyword evidence="2" id="KW-0813">Transport</keyword>
<sequence>MNPGLFAYLSSGLFLGWSLGANDAANIFGTAVGTRMVRFATAALIASVFVILGAVISGAGASHTLGKLGAVSTLPGAFMAALAAAMSVYLMTERGLPVSTSQAIVGGIIGWNVFMGQPTDPAVVSKFAFAWVASPIMAGVMSALLFLFARAALRRAKIHLLRLDHYTRLGLILVGAFGAYSLGANNIANVMGVFVGVSPFQDLQLGPVTLSSTQQLFLLGGLAIATGIYTYSERVMLTVGQDIVRLTPVAALVVVLAQSLVLFLFASQSLAAWLVAHHLPALPLVPVSSSQAVVGAVIGLGLITPGERIRWEVVKKIAVGWLLTPTVAALISVVGMFVLQNVFNLPVRP</sequence>
<keyword evidence="5 6" id="KW-0472">Membrane</keyword>
<comment type="caution">
    <text evidence="7">The sequence shown here is derived from an EMBL/GenBank/DDBJ whole genome shotgun (WGS) entry which is preliminary data.</text>
</comment>
<feature type="transmembrane region" description="Helical" evidence="6">
    <location>
        <begin position="36"/>
        <end position="56"/>
    </location>
</feature>
<feature type="transmembrane region" description="Helical" evidence="6">
    <location>
        <begin position="169"/>
        <end position="195"/>
    </location>
</feature>
<dbReference type="GO" id="GO:0035435">
    <property type="term" value="P:phosphate ion transmembrane transport"/>
    <property type="evidence" value="ECO:0007669"/>
    <property type="project" value="TreeGrafter"/>
</dbReference>
<proteinExistence type="predicted"/>
<evidence type="ECO:0000256" key="5">
    <source>
        <dbReference type="ARBA" id="ARBA00023136"/>
    </source>
</evidence>
<gene>
    <name evidence="7" type="ORF">ENK37_11230</name>
</gene>
<dbReference type="EMBL" id="DRPZ01000281">
    <property type="protein sequence ID" value="HGY10601.1"/>
    <property type="molecule type" value="Genomic_DNA"/>
</dbReference>
<feature type="transmembrane region" description="Helical" evidence="6">
    <location>
        <begin position="285"/>
        <end position="305"/>
    </location>
</feature>
<feature type="transmembrane region" description="Helical" evidence="6">
    <location>
        <begin position="243"/>
        <end position="265"/>
    </location>
</feature>
<dbReference type="GO" id="GO:0016020">
    <property type="term" value="C:membrane"/>
    <property type="evidence" value="ECO:0007669"/>
    <property type="project" value="UniProtKB-SubCell"/>
</dbReference>
<protein>
    <submittedName>
        <fullName evidence="7">Inorganic phosphate transporter</fullName>
    </submittedName>
</protein>
<comment type="subcellular location">
    <subcellularLocation>
        <location evidence="1">Membrane</location>
        <topology evidence="1">Multi-pass membrane protein</topology>
    </subcellularLocation>
</comment>
<accession>A0A7C4ZJB1</accession>
<keyword evidence="3 6" id="KW-0812">Transmembrane</keyword>
<evidence type="ECO:0000313" key="7">
    <source>
        <dbReference type="EMBL" id="HGY10601.1"/>
    </source>
</evidence>
<name>A0A7C4ZJB1_9DEIN</name>
<reference evidence="7" key="1">
    <citation type="journal article" date="2020" name="mSystems">
        <title>Genome- and Community-Level Interaction Insights into Carbon Utilization and Element Cycling Functions of Hydrothermarchaeota in Hydrothermal Sediment.</title>
        <authorList>
            <person name="Zhou Z."/>
            <person name="Liu Y."/>
            <person name="Xu W."/>
            <person name="Pan J."/>
            <person name="Luo Z.H."/>
            <person name="Li M."/>
        </authorList>
    </citation>
    <scope>NUCLEOTIDE SEQUENCE [LARGE SCALE GENOMIC DNA]</scope>
    <source>
        <strain evidence="7">HyVt-570</strain>
    </source>
</reference>
<evidence type="ECO:0000256" key="2">
    <source>
        <dbReference type="ARBA" id="ARBA00022448"/>
    </source>
</evidence>
<evidence type="ECO:0000256" key="4">
    <source>
        <dbReference type="ARBA" id="ARBA00022989"/>
    </source>
</evidence>
<dbReference type="AlphaFoldDB" id="A0A7C4ZJB1"/>
<dbReference type="Proteomes" id="UP000885759">
    <property type="component" value="Unassembled WGS sequence"/>
</dbReference>
<keyword evidence="4 6" id="KW-1133">Transmembrane helix</keyword>
<dbReference type="PANTHER" id="PTHR11101:SF80">
    <property type="entry name" value="PHOSPHATE TRANSPORTER"/>
    <property type="match status" value="1"/>
</dbReference>
<dbReference type="PANTHER" id="PTHR11101">
    <property type="entry name" value="PHOSPHATE TRANSPORTER"/>
    <property type="match status" value="1"/>
</dbReference>
<feature type="transmembrane region" description="Helical" evidence="6">
    <location>
        <begin position="317"/>
        <end position="339"/>
    </location>
</feature>
<evidence type="ECO:0000256" key="6">
    <source>
        <dbReference type="SAM" id="Phobius"/>
    </source>
</evidence>
<dbReference type="InterPro" id="IPR001204">
    <property type="entry name" value="Phos_transporter"/>
</dbReference>
<evidence type="ECO:0000256" key="1">
    <source>
        <dbReference type="ARBA" id="ARBA00004141"/>
    </source>
</evidence>
<organism evidence="7">
    <name type="scientific">Oceanithermus profundus</name>
    <dbReference type="NCBI Taxonomy" id="187137"/>
    <lineage>
        <taxon>Bacteria</taxon>
        <taxon>Thermotogati</taxon>
        <taxon>Deinococcota</taxon>
        <taxon>Deinococci</taxon>
        <taxon>Thermales</taxon>
        <taxon>Thermaceae</taxon>
        <taxon>Oceanithermus</taxon>
    </lineage>
</organism>
<feature type="transmembrane region" description="Helical" evidence="6">
    <location>
        <begin position="128"/>
        <end position="148"/>
    </location>
</feature>
<feature type="transmembrane region" description="Helical" evidence="6">
    <location>
        <begin position="215"/>
        <end position="231"/>
    </location>
</feature>